<dbReference type="Pfam" id="PF07690">
    <property type="entry name" value="MFS_1"/>
    <property type="match status" value="1"/>
</dbReference>
<keyword evidence="4 8" id="KW-0812">Transmembrane</keyword>
<evidence type="ECO:0000256" key="7">
    <source>
        <dbReference type="SAM" id="MobiDB-lite"/>
    </source>
</evidence>
<feature type="domain" description="Major facilitator superfamily (MFS) profile" evidence="9">
    <location>
        <begin position="1"/>
        <end position="500"/>
    </location>
</feature>
<dbReference type="InterPro" id="IPR004638">
    <property type="entry name" value="EmrB-like"/>
</dbReference>
<reference evidence="11" key="1">
    <citation type="journal article" date="2019" name="Int. J. Syst. Evol. Microbiol.">
        <title>The Global Catalogue of Microorganisms (GCM) 10K type strain sequencing project: providing services to taxonomists for standard genome sequencing and annotation.</title>
        <authorList>
            <consortium name="The Broad Institute Genomics Platform"/>
            <consortium name="The Broad Institute Genome Sequencing Center for Infectious Disease"/>
            <person name="Wu L."/>
            <person name="Ma J."/>
        </authorList>
    </citation>
    <scope>NUCLEOTIDE SEQUENCE [LARGE SCALE GENOMIC DNA]</scope>
    <source>
        <strain evidence="11">JCM 10425</strain>
    </source>
</reference>
<dbReference type="PANTHER" id="PTHR23501:SF197">
    <property type="entry name" value="COMD"/>
    <property type="match status" value="1"/>
</dbReference>
<feature type="transmembrane region" description="Helical" evidence="8">
    <location>
        <begin position="383"/>
        <end position="407"/>
    </location>
</feature>
<comment type="caution">
    <text evidence="10">The sequence shown here is derived from an EMBL/GenBank/DDBJ whole genome shotgun (WGS) entry which is preliminary data.</text>
</comment>
<feature type="compositionally biased region" description="Low complexity" evidence="7">
    <location>
        <begin position="509"/>
        <end position="524"/>
    </location>
</feature>
<feature type="transmembrane region" description="Helical" evidence="8">
    <location>
        <begin position="31"/>
        <end position="49"/>
    </location>
</feature>
<dbReference type="CDD" id="cd17502">
    <property type="entry name" value="MFS_Azr1_MDR_like"/>
    <property type="match status" value="1"/>
</dbReference>
<dbReference type="InterPro" id="IPR036259">
    <property type="entry name" value="MFS_trans_sf"/>
</dbReference>
<dbReference type="InterPro" id="IPR011701">
    <property type="entry name" value="MFS"/>
</dbReference>
<evidence type="ECO:0000259" key="9">
    <source>
        <dbReference type="PROSITE" id="PS50850"/>
    </source>
</evidence>
<dbReference type="Gene3D" id="1.20.1720.10">
    <property type="entry name" value="Multidrug resistance protein D"/>
    <property type="match status" value="1"/>
</dbReference>
<evidence type="ECO:0000256" key="1">
    <source>
        <dbReference type="ARBA" id="ARBA00004651"/>
    </source>
</evidence>
<feature type="transmembrane region" description="Helical" evidence="8">
    <location>
        <begin position="187"/>
        <end position="205"/>
    </location>
</feature>
<evidence type="ECO:0000256" key="5">
    <source>
        <dbReference type="ARBA" id="ARBA00022989"/>
    </source>
</evidence>
<evidence type="ECO:0000256" key="3">
    <source>
        <dbReference type="ARBA" id="ARBA00022475"/>
    </source>
</evidence>
<feature type="compositionally biased region" description="Basic and acidic residues" evidence="7">
    <location>
        <begin position="537"/>
        <end position="548"/>
    </location>
</feature>
<keyword evidence="5 8" id="KW-1133">Transmembrane helix</keyword>
<evidence type="ECO:0000256" key="4">
    <source>
        <dbReference type="ARBA" id="ARBA00022692"/>
    </source>
</evidence>
<feature type="transmembrane region" description="Helical" evidence="8">
    <location>
        <begin position="89"/>
        <end position="110"/>
    </location>
</feature>
<keyword evidence="11" id="KW-1185">Reference proteome</keyword>
<dbReference type="PANTHER" id="PTHR23501">
    <property type="entry name" value="MAJOR FACILITATOR SUPERFAMILY"/>
    <property type="match status" value="1"/>
</dbReference>
<feature type="transmembrane region" description="Helical" evidence="8">
    <location>
        <begin position="155"/>
        <end position="175"/>
    </location>
</feature>
<feature type="transmembrane region" description="Helical" evidence="8">
    <location>
        <begin position="211"/>
        <end position="234"/>
    </location>
</feature>
<evidence type="ECO:0000313" key="10">
    <source>
        <dbReference type="EMBL" id="GAA0284583.1"/>
    </source>
</evidence>
<dbReference type="SUPFAM" id="SSF103473">
    <property type="entry name" value="MFS general substrate transporter"/>
    <property type="match status" value="1"/>
</dbReference>
<dbReference type="InterPro" id="IPR020846">
    <property type="entry name" value="MFS_dom"/>
</dbReference>
<evidence type="ECO:0000256" key="6">
    <source>
        <dbReference type="ARBA" id="ARBA00023136"/>
    </source>
</evidence>
<dbReference type="NCBIfam" id="TIGR00711">
    <property type="entry name" value="efflux_EmrB"/>
    <property type="match status" value="1"/>
</dbReference>
<feature type="transmembrane region" description="Helical" evidence="8">
    <location>
        <begin position="122"/>
        <end position="143"/>
    </location>
</feature>
<keyword evidence="2" id="KW-0813">Transport</keyword>
<dbReference type="PROSITE" id="PS50850">
    <property type="entry name" value="MFS"/>
    <property type="match status" value="1"/>
</dbReference>
<feature type="transmembrane region" description="Helical" evidence="8">
    <location>
        <begin position="321"/>
        <end position="340"/>
    </location>
</feature>
<keyword evidence="3" id="KW-1003">Cell membrane</keyword>
<dbReference type="Proteomes" id="UP001500967">
    <property type="component" value="Unassembled WGS sequence"/>
</dbReference>
<feature type="transmembrane region" description="Helical" evidence="8">
    <location>
        <begin position="295"/>
        <end position="314"/>
    </location>
</feature>
<accession>A0ABP3F1U2</accession>
<feature type="transmembrane region" description="Helical" evidence="8">
    <location>
        <begin position="61"/>
        <end position="83"/>
    </location>
</feature>
<evidence type="ECO:0000256" key="8">
    <source>
        <dbReference type="SAM" id="Phobius"/>
    </source>
</evidence>
<keyword evidence="6 8" id="KW-0472">Membrane</keyword>
<dbReference type="EMBL" id="BAAAGX010000046">
    <property type="protein sequence ID" value="GAA0284583.1"/>
    <property type="molecule type" value="Genomic_DNA"/>
</dbReference>
<feature type="region of interest" description="Disordered" evidence="7">
    <location>
        <begin position="509"/>
        <end position="554"/>
    </location>
</feature>
<gene>
    <name evidence="10" type="ORF">GCM10009539_85990</name>
</gene>
<feature type="transmembrane region" description="Helical" evidence="8">
    <location>
        <begin position="346"/>
        <end position="371"/>
    </location>
</feature>
<evidence type="ECO:0000313" key="11">
    <source>
        <dbReference type="Proteomes" id="UP001500967"/>
    </source>
</evidence>
<protein>
    <submittedName>
        <fullName evidence="10">MDR family MFS transporter</fullName>
    </submittedName>
</protein>
<sequence length="554" mass="58578">MLGMFLSALDQTVVATAIRTIADDLDGFDLQAWATTAFLITSTIVTPLYGKLSDIYGRKPLFVTAIVLFLIGSLLCGTASSMYELAAYRAVQGMGAGGLMSLAFAIIGDIVPPRERSKYQGYFMAVFGTSSVLGPVIGGFFAGADSVLGAAGWRWIFWVNLPVGAVALAVVYRFLHVPHTPRPHRIDWPGALALVLALVPLLTVAEQGREWGWGSGRAIGCYVVGVIGIVLFLLAERQYGDEALLPLRMFRGRTYAVGSAGSLVIGMGMFGAMALLPQYLQIVKGSSPTMGGLQMLPLVVGIMSAAAVSGTIITRTGRYKIFPLIGSVLMTVALLLFSRIGADTPLWQTMLIMAVFGAGLGVNMQPVILAVQNAVDPRDMGVATAAVTFFRQMGGTLGTAVFLSVLFTGLTKDIGTRVAEASRTDEYRAALAAHPDQAATLQAAGSGSLSDTSFINTLDAVIAHPFKVGFSDAMSTVFLMAAGIMLIGVAVMWRLPELPLRSQSGLQARAAAESAPAAPPAAAVDLDDDSDLDLNDPDLRELDEETTRPRCTRS</sequence>
<feature type="transmembrane region" description="Helical" evidence="8">
    <location>
        <begin position="473"/>
        <end position="493"/>
    </location>
</feature>
<proteinExistence type="predicted"/>
<name>A0ABP3F1U2_9ACTN</name>
<evidence type="ECO:0000256" key="2">
    <source>
        <dbReference type="ARBA" id="ARBA00022448"/>
    </source>
</evidence>
<feature type="compositionally biased region" description="Acidic residues" evidence="7">
    <location>
        <begin position="525"/>
        <end position="536"/>
    </location>
</feature>
<feature type="transmembrane region" description="Helical" evidence="8">
    <location>
        <begin position="255"/>
        <end position="275"/>
    </location>
</feature>
<organism evidence="10 11">
    <name type="scientific">Cryptosporangium japonicum</name>
    <dbReference type="NCBI Taxonomy" id="80872"/>
    <lineage>
        <taxon>Bacteria</taxon>
        <taxon>Bacillati</taxon>
        <taxon>Actinomycetota</taxon>
        <taxon>Actinomycetes</taxon>
        <taxon>Cryptosporangiales</taxon>
        <taxon>Cryptosporangiaceae</taxon>
        <taxon>Cryptosporangium</taxon>
    </lineage>
</organism>
<dbReference type="Gene3D" id="1.20.1250.20">
    <property type="entry name" value="MFS general substrate transporter like domains"/>
    <property type="match status" value="1"/>
</dbReference>
<comment type="subcellular location">
    <subcellularLocation>
        <location evidence="1">Cell membrane</location>
        <topology evidence="1">Multi-pass membrane protein</topology>
    </subcellularLocation>
</comment>